<reference evidence="2 3" key="1">
    <citation type="submission" date="2017-10" db="EMBL/GenBank/DDBJ databases">
        <title>The new phylogeny of genus Mycobacterium.</title>
        <authorList>
            <person name="Tortoli E."/>
            <person name="Trovato A."/>
            <person name="Cirillo D.M."/>
        </authorList>
    </citation>
    <scope>NUCLEOTIDE SEQUENCE [LARGE SCALE GENOMIC DNA]</scope>
    <source>
        <strain evidence="2 3">CCUG37673</strain>
    </source>
</reference>
<gene>
    <name evidence="2" type="ORF">CQY20_08130</name>
    <name evidence="1" type="ORF">MAGR_71860</name>
</gene>
<reference evidence="1 4" key="2">
    <citation type="journal article" date="2019" name="Emerg. Microbes Infect.">
        <title>Comprehensive subspecies identification of 175 nontuberculous mycobacteria species based on 7547 genomic profiles.</title>
        <authorList>
            <person name="Matsumoto Y."/>
            <person name="Kinjo T."/>
            <person name="Motooka D."/>
            <person name="Nabeya D."/>
            <person name="Jung N."/>
            <person name="Uechi K."/>
            <person name="Horii T."/>
            <person name="Iida T."/>
            <person name="Fujita J."/>
            <person name="Nakamura S."/>
        </authorList>
    </citation>
    <scope>NUCLEOTIDE SEQUENCE [LARGE SCALE GENOMIC DNA]</scope>
    <source>
        <strain evidence="1 4">JCM 6377</strain>
    </source>
</reference>
<dbReference type="RefSeq" id="WP_097939567.1">
    <property type="nucleotide sequence ID" value="NZ_BLKS01000004.1"/>
</dbReference>
<keyword evidence="3" id="KW-1185">Reference proteome</keyword>
<accession>A0A2A7N8V2</accession>
<proteinExistence type="predicted"/>
<dbReference type="OrthoDB" id="6026908at2"/>
<name>A0A2A7N8V2_MYCAG</name>
<evidence type="ECO:0000313" key="4">
    <source>
        <dbReference type="Proteomes" id="UP000465302"/>
    </source>
</evidence>
<dbReference type="EMBL" id="BLKS01000004">
    <property type="protein sequence ID" value="GFG55745.1"/>
    <property type="molecule type" value="Genomic_DNA"/>
</dbReference>
<dbReference type="Proteomes" id="UP000220914">
    <property type="component" value="Unassembled WGS sequence"/>
</dbReference>
<dbReference type="EMBL" id="PDCP01000011">
    <property type="protein sequence ID" value="PEG40203.1"/>
    <property type="molecule type" value="Genomic_DNA"/>
</dbReference>
<dbReference type="AlphaFoldDB" id="A0A2A7N8V2"/>
<organism evidence="2 3">
    <name type="scientific">Mycolicibacterium agri</name>
    <name type="common">Mycobacterium agri</name>
    <dbReference type="NCBI Taxonomy" id="36811"/>
    <lineage>
        <taxon>Bacteria</taxon>
        <taxon>Bacillati</taxon>
        <taxon>Actinomycetota</taxon>
        <taxon>Actinomycetes</taxon>
        <taxon>Mycobacteriales</taxon>
        <taxon>Mycobacteriaceae</taxon>
        <taxon>Mycolicibacterium</taxon>
    </lineage>
</organism>
<evidence type="ECO:0000313" key="1">
    <source>
        <dbReference type="EMBL" id="GFG55745.1"/>
    </source>
</evidence>
<comment type="caution">
    <text evidence="2">The sequence shown here is derived from an EMBL/GenBank/DDBJ whole genome shotgun (WGS) entry which is preliminary data.</text>
</comment>
<evidence type="ECO:0000313" key="2">
    <source>
        <dbReference type="EMBL" id="PEG40203.1"/>
    </source>
</evidence>
<sequence length="108" mass="12158">MNVHETVEHALATEAPFGNARAILDGRRDVLIGQLEELAMPEATRLVEAVRQRDRDWHRLFAETTLRSAIGHAHKQVVDGVPRRPQLLHLSDCAAVMKWRHASPKAGR</sequence>
<dbReference type="Proteomes" id="UP000465302">
    <property type="component" value="Unassembled WGS sequence"/>
</dbReference>
<protein>
    <submittedName>
        <fullName evidence="2">Uncharacterized protein</fullName>
    </submittedName>
</protein>
<reference evidence="1" key="3">
    <citation type="submission" date="2020-02" db="EMBL/GenBank/DDBJ databases">
        <authorList>
            <person name="Matsumoto Y."/>
            <person name="Motooka D."/>
            <person name="Nakamura S."/>
        </authorList>
    </citation>
    <scope>NUCLEOTIDE SEQUENCE</scope>
    <source>
        <strain evidence="1">JCM 6377</strain>
    </source>
</reference>
<evidence type="ECO:0000313" key="3">
    <source>
        <dbReference type="Proteomes" id="UP000220914"/>
    </source>
</evidence>